<dbReference type="Pfam" id="PF14054">
    <property type="entry name" value="DUF4249"/>
    <property type="match status" value="1"/>
</dbReference>
<keyword evidence="3" id="KW-1185">Reference proteome</keyword>
<name>A0A1N6D3B9_9BACT</name>
<gene>
    <name evidence="2" type="ORF">SAMN04488055_0181</name>
</gene>
<reference evidence="2 3" key="1">
    <citation type="submission" date="2016-11" db="EMBL/GenBank/DDBJ databases">
        <authorList>
            <person name="Jaros S."/>
            <person name="Januszkiewicz K."/>
            <person name="Wedrychowicz H."/>
        </authorList>
    </citation>
    <scope>NUCLEOTIDE SEQUENCE [LARGE SCALE GENOMIC DNA]</scope>
    <source>
        <strain evidence="2 3">DSM 24787</strain>
    </source>
</reference>
<dbReference type="STRING" id="536979.SAMN04488055_0181"/>
<proteinExistence type="predicted"/>
<dbReference type="OrthoDB" id="752487at2"/>
<dbReference type="AlphaFoldDB" id="A0A1N6D3B9"/>
<feature type="signal peptide" evidence="1">
    <location>
        <begin position="1"/>
        <end position="18"/>
    </location>
</feature>
<dbReference type="RefSeq" id="WP_084185266.1">
    <property type="nucleotide sequence ID" value="NZ_FSRA01000001.1"/>
</dbReference>
<dbReference type="InterPro" id="IPR025345">
    <property type="entry name" value="DUF4249"/>
</dbReference>
<protein>
    <recommendedName>
        <fullName evidence="4">DUF4249 domain-containing protein</fullName>
    </recommendedName>
</protein>
<evidence type="ECO:0000313" key="3">
    <source>
        <dbReference type="Proteomes" id="UP000185003"/>
    </source>
</evidence>
<evidence type="ECO:0008006" key="4">
    <source>
        <dbReference type="Google" id="ProtNLM"/>
    </source>
</evidence>
<evidence type="ECO:0000313" key="2">
    <source>
        <dbReference type="EMBL" id="SIN65187.1"/>
    </source>
</evidence>
<accession>A0A1N6D3B9</accession>
<evidence type="ECO:0000256" key="1">
    <source>
        <dbReference type="SAM" id="SignalP"/>
    </source>
</evidence>
<organism evidence="2 3">
    <name type="scientific">Chitinophaga niabensis</name>
    <dbReference type="NCBI Taxonomy" id="536979"/>
    <lineage>
        <taxon>Bacteria</taxon>
        <taxon>Pseudomonadati</taxon>
        <taxon>Bacteroidota</taxon>
        <taxon>Chitinophagia</taxon>
        <taxon>Chitinophagales</taxon>
        <taxon>Chitinophagaceae</taxon>
        <taxon>Chitinophaga</taxon>
    </lineage>
</organism>
<dbReference type="Proteomes" id="UP000185003">
    <property type="component" value="Unassembled WGS sequence"/>
</dbReference>
<sequence>MRYLHYILLLCMATCFWACETEVVVKIPSEANKPVINVLMNKDSIIYVRLTLSGTVAYSNTFHDITNATVQLFDNGQLKETLTLRKVGLYNYFCSTTKMEAGHTYKVRADVDHLDVAEGTDVVPDSVVIGELKRIEVPINAVDMDNKVILQLHDKAGERNYYRIRIFGAFVGAAWPDTTPIITKYGRPASIKSDDLSFELFDEGENEAIFMDDKLFDGRSPRFVFNLESKSQIQYLIVEVSSLSYDSYRYLKTSYLAVRKVDNPLTEKVLVFNNIKNGLGVVGGIAQREYILPR</sequence>
<feature type="chain" id="PRO_5013020526" description="DUF4249 domain-containing protein" evidence="1">
    <location>
        <begin position="19"/>
        <end position="294"/>
    </location>
</feature>
<dbReference type="EMBL" id="FSRA01000001">
    <property type="protein sequence ID" value="SIN65187.1"/>
    <property type="molecule type" value="Genomic_DNA"/>
</dbReference>
<keyword evidence="1" id="KW-0732">Signal</keyword>